<comment type="caution">
    <text evidence="7">The sequence shown here is derived from an EMBL/GenBank/DDBJ whole genome shotgun (WGS) entry which is preliminary data.</text>
</comment>
<evidence type="ECO:0000313" key="7">
    <source>
        <dbReference type="EMBL" id="CAH1444966.1"/>
    </source>
</evidence>
<dbReference type="GO" id="GO:0005737">
    <property type="term" value="C:cytoplasm"/>
    <property type="evidence" value="ECO:0007669"/>
    <property type="project" value="TreeGrafter"/>
</dbReference>
<feature type="transmembrane region" description="Helical" evidence="6">
    <location>
        <begin position="175"/>
        <end position="196"/>
    </location>
</feature>
<accession>A0AAU9P4Q0</accession>
<evidence type="ECO:0000256" key="2">
    <source>
        <dbReference type="ARBA" id="ARBA00006824"/>
    </source>
</evidence>
<dbReference type="EMBL" id="CAKMRJ010005523">
    <property type="protein sequence ID" value="CAH1444966.1"/>
    <property type="molecule type" value="Genomic_DNA"/>
</dbReference>
<name>A0AAU9P4Q0_9ASTR</name>
<dbReference type="Pfam" id="PF04117">
    <property type="entry name" value="Mpv17_PMP22"/>
    <property type="match status" value="1"/>
</dbReference>
<sequence length="267" mass="30743">MMNSSVFRNGYKVHHYMNTIWRRHSISGSVGVPIHKIHVQQELQVSKAFYSRFNGRRTKEMEFHVPVHSIISTKTYSTTLLASITNSGVVRWYLEMIKTRPILIKSVTASLVYTAADLTSQTMTRQSLEPYDVIRTCRMAGYGMIILGPTLHLWFNFLSRVFPKKDVFTTFKKIFMGQAVYGPIMMAVFFSINAALQGEKGTEIVARLKRDMLPTMINNVMYWPMCEFIIFRFVPVPLQPLVSNSFSYVWTIYITYMANLTKAVANS</sequence>
<proteinExistence type="inferred from homology"/>
<feature type="transmembrane region" description="Helical" evidence="6">
    <location>
        <begin position="216"/>
        <end position="234"/>
    </location>
</feature>
<dbReference type="GO" id="GO:0016020">
    <property type="term" value="C:membrane"/>
    <property type="evidence" value="ECO:0007669"/>
    <property type="project" value="UniProtKB-SubCell"/>
</dbReference>
<feature type="transmembrane region" description="Helical" evidence="6">
    <location>
        <begin position="139"/>
        <end position="155"/>
    </location>
</feature>
<protein>
    <submittedName>
        <fullName evidence="7">Uncharacterized protein</fullName>
    </submittedName>
</protein>
<keyword evidence="5 6" id="KW-0472">Membrane</keyword>
<reference evidence="7 8" key="1">
    <citation type="submission" date="2022-01" db="EMBL/GenBank/DDBJ databases">
        <authorList>
            <person name="Xiong W."/>
            <person name="Schranz E."/>
        </authorList>
    </citation>
    <scope>NUCLEOTIDE SEQUENCE [LARGE SCALE GENOMIC DNA]</scope>
</reference>
<dbReference type="PANTHER" id="PTHR11266">
    <property type="entry name" value="PEROXISOMAL MEMBRANE PROTEIN 2, PXMP2 MPV17"/>
    <property type="match status" value="1"/>
</dbReference>
<keyword evidence="4 6" id="KW-1133">Transmembrane helix</keyword>
<dbReference type="InterPro" id="IPR007248">
    <property type="entry name" value="Mpv17_PMP22"/>
</dbReference>
<comment type="similarity">
    <text evidence="2 6">Belongs to the peroxisomal membrane protein PXMP2/4 family.</text>
</comment>
<evidence type="ECO:0000256" key="6">
    <source>
        <dbReference type="RuleBase" id="RU363053"/>
    </source>
</evidence>
<evidence type="ECO:0000313" key="8">
    <source>
        <dbReference type="Proteomes" id="UP001157418"/>
    </source>
</evidence>
<gene>
    <name evidence="7" type="ORF">LVIROSA_LOCUS30763</name>
</gene>
<dbReference type="Proteomes" id="UP001157418">
    <property type="component" value="Unassembled WGS sequence"/>
</dbReference>
<evidence type="ECO:0000256" key="1">
    <source>
        <dbReference type="ARBA" id="ARBA00004141"/>
    </source>
</evidence>
<dbReference type="PANTHER" id="PTHR11266:SF106">
    <property type="entry name" value="PEROXISOMAL MEMBRANE 22 KDA (MPV17_PMP22) FAMILY PROTEIN-RELATED"/>
    <property type="match status" value="1"/>
</dbReference>
<organism evidence="7 8">
    <name type="scientific">Lactuca virosa</name>
    <dbReference type="NCBI Taxonomy" id="75947"/>
    <lineage>
        <taxon>Eukaryota</taxon>
        <taxon>Viridiplantae</taxon>
        <taxon>Streptophyta</taxon>
        <taxon>Embryophyta</taxon>
        <taxon>Tracheophyta</taxon>
        <taxon>Spermatophyta</taxon>
        <taxon>Magnoliopsida</taxon>
        <taxon>eudicotyledons</taxon>
        <taxon>Gunneridae</taxon>
        <taxon>Pentapetalae</taxon>
        <taxon>asterids</taxon>
        <taxon>campanulids</taxon>
        <taxon>Asterales</taxon>
        <taxon>Asteraceae</taxon>
        <taxon>Cichorioideae</taxon>
        <taxon>Cichorieae</taxon>
        <taxon>Lactucinae</taxon>
        <taxon>Lactuca</taxon>
    </lineage>
</organism>
<feature type="transmembrane region" description="Helical" evidence="6">
    <location>
        <begin position="246"/>
        <end position="265"/>
    </location>
</feature>
<evidence type="ECO:0000256" key="3">
    <source>
        <dbReference type="ARBA" id="ARBA00022692"/>
    </source>
</evidence>
<dbReference type="AlphaFoldDB" id="A0AAU9P4Q0"/>
<evidence type="ECO:0000256" key="4">
    <source>
        <dbReference type="ARBA" id="ARBA00022989"/>
    </source>
</evidence>
<keyword evidence="3 6" id="KW-0812">Transmembrane</keyword>
<comment type="subcellular location">
    <subcellularLocation>
        <location evidence="1">Membrane</location>
        <topology evidence="1">Multi-pass membrane protein</topology>
    </subcellularLocation>
</comment>
<evidence type="ECO:0000256" key="5">
    <source>
        <dbReference type="ARBA" id="ARBA00023136"/>
    </source>
</evidence>
<keyword evidence="8" id="KW-1185">Reference proteome</keyword>